<evidence type="ECO:0000313" key="2">
    <source>
        <dbReference type="Proteomes" id="UP000326903"/>
    </source>
</evidence>
<keyword evidence="2" id="KW-1185">Reference proteome</keyword>
<dbReference type="RefSeq" id="WP_150416084.1">
    <property type="nucleotide sequence ID" value="NZ_VYQF01000006.1"/>
</dbReference>
<protein>
    <submittedName>
        <fullName evidence="1">Uncharacterized protein</fullName>
    </submittedName>
</protein>
<evidence type="ECO:0000313" key="1">
    <source>
        <dbReference type="EMBL" id="KAA9037162.1"/>
    </source>
</evidence>
<organism evidence="1 2">
    <name type="scientific">Ginsengibacter hankyongi</name>
    <dbReference type="NCBI Taxonomy" id="2607284"/>
    <lineage>
        <taxon>Bacteria</taxon>
        <taxon>Pseudomonadati</taxon>
        <taxon>Bacteroidota</taxon>
        <taxon>Chitinophagia</taxon>
        <taxon>Chitinophagales</taxon>
        <taxon>Chitinophagaceae</taxon>
        <taxon>Ginsengibacter</taxon>
    </lineage>
</organism>
<dbReference type="EMBL" id="VYQF01000006">
    <property type="protein sequence ID" value="KAA9037162.1"/>
    <property type="molecule type" value="Genomic_DNA"/>
</dbReference>
<name>A0A5J5IHE1_9BACT</name>
<comment type="caution">
    <text evidence="1">The sequence shown here is derived from an EMBL/GenBank/DDBJ whole genome shotgun (WGS) entry which is preliminary data.</text>
</comment>
<proteinExistence type="predicted"/>
<dbReference type="Proteomes" id="UP000326903">
    <property type="component" value="Unassembled WGS sequence"/>
</dbReference>
<dbReference type="AlphaFoldDB" id="A0A5J5IHE1"/>
<sequence length="312" mass="36623">MSKNIVYPYVMFTQFIDEPILKRHSLFFDSIYISELRLSNILNTDPTTLKEEFKSLAYERTIWEFLIDNQIVKTYPFSLKYDNPANDEEANVLIQEFLSLMPQSDSTETNKNLTEEDIKNNEQKALNHFFLSHDISVRLDSINLRKKYNEEFYPALRTNSSFNSVDKKSEIIQFLLNDIPEPALNTPWEEIIEFRSDEDVKNKYLALINWINKTAISASSLSDIKDEYEYLYNDYMKHFKLHKLKYNNTLLEVMVTAGAGILMAFQAGEFISPFKNLLQMNLSHIKLLEEEAKLPGKEVAYIYHAKKQFVKD</sequence>
<gene>
    <name evidence="1" type="ORF">FW778_17180</name>
</gene>
<accession>A0A5J5IHE1</accession>
<reference evidence="1 2" key="1">
    <citation type="submission" date="2019-09" db="EMBL/GenBank/DDBJ databases">
        <title>Draft genome sequence of Ginsengibacter sp. BR5-29.</title>
        <authorList>
            <person name="Im W.-T."/>
        </authorList>
    </citation>
    <scope>NUCLEOTIDE SEQUENCE [LARGE SCALE GENOMIC DNA]</scope>
    <source>
        <strain evidence="1 2">BR5-29</strain>
    </source>
</reference>